<sequence length="365" mass="42989">MSEASIANLKQSNSKLRDKLKQLRFESEDEIDFVDDKILRPILGNELDKYHARRNEQRKKEINLLKKDLNEIDNTKYSIPARNNRTPSPIKEEFPSAKKLPVKSTLRSPPNPSTTALEEEIKKLKHINTTLEDKLKRNVTERKDIISEFTEKENKMYKDHEDEIRRMNKNYELKLQRLLKEKKVLEDKLKHESSEVDRLKVERQHNLTDLEEQNNRLQRENSKLKEDNKVLSQRKTGDTDNLELQKVQDFNKQLLVENEKLLQRIEELEKATTNYTYGNVIDDSDDDDDDDDDDDTDNTHTNKFKIYSNQPDSKSELSTKKIMEMQFSRAPTVAIPKTPVTPPPRKSRKDGQEDTVDYMRYTKGD</sequence>
<feature type="compositionally biased region" description="Acidic residues" evidence="1">
    <location>
        <begin position="282"/>
        <end position="296"/>
    </location>
</feature>
<accession>M3K0U4</accession>
<keyword evidence="3" id="KW-1185">Reference proteome</keyword>
<gene>
    <name evidence="2" type="ORF">G210_1127</name>
</gene>
<name>M3K0U4_CANMX</name>
<evidence type="ECO:0000313" key="3">
    <source>
        <dbReference type="Proteomes" id="UP000011777"/>
    </source>
</evidence>
<feature type="compositionally biased region" description="Basic and acidic residues" evidence="1">
    <location>
        <begin position="207"/>
        <end position="229"/>
    </location>
</feature>
<evidence type="ECO:0000313" key="2">
    <source>
        <dbReference type="EMBL" id="EMG48319.1"/>
    </source>
</evidence>
<dbReference type="HOGENOM" id="CLU_758608_0_0_1"/>
<evidence type="ECO:0000256" key="1">
    <source>
        <dbReference type="SAM" id="MobiDB-lite"/>
    </source>
</evidence>
<dbReference type="AlphaFoldDB" id="M3K0U4"/>
<dbReference type="OrthoDB" id="10604191at2759"/>
<protein>
    <submittedName>
        <fullName evidence="2">Uncharacterized protein</fullName>
    </submittedName>
</protein>
<dbReference type="Proteomes" id="UP000011777">
    <property type="component" value="Unassembled WGS sequence"/>
</dbReference>
<feature type="region of interest" description="Disordered" evidence="1">
    <location>
        <begin position="277"/>
        <end position="365"/>
    </location>
</feature>
<comment type="caution">
    <text evidence="2">The sequence shown here is derived from an EMBL/GenBank/DDBJ whole genome shotgun (WGS) entry which is preliminary data.</text>
</comment>
<feature type="compositionally biased region" description="Polar residues" evidence="1">
    <location>
        <begin position="105"/>
        <end position="114"/>
    </location>
</feature>
<feature type="region of interest" description="Disordered" evidence="1">
    <location>
        <begin position="78"/>
        <end position="114"/>
    </location>
</feature>
<feature type="region of interest" description="Disordered" evidence="1">
    <location>
        <begin position="207"/>
        <end position="236"/>
    </location>
</feature>
<dbReference type="EMBL" id="AOGT01001160">
    <property type="protein sequence ID" value="EMG48319.1"/>
    <property type="molecule type" value="Genomic_DNA"/>
</dbReference>
<feature type="compositionally biased region" description="Polar residues" evidence="1">
    <location>
        <begin position="78"/>
        <end position="87"/>
    </location>
</feature>
<proteinExistence type="predicted"/>
<feature type="compositionally biased region" description="Basic and acidic residues" evidence="1">
    <location>
        <begin position="313"/>
        <end position="323"/>
    </location>
</feature>
<organism evidence="2 3">
    <name type="scientific">Candida maltosa (strain Xu316)</name>
    <name type="common">Yeast</name>
    <dbReference type="NCBI Taxonomy" id="1245528"/>
    <lineage>
        <taxon>Eukaryota</taxon>
        <taxon>Fungi</taxon>
        <taxon>Dikarya</taxon>
        <taxon>Ascomycota</taxon>
        <taxon>Saccharomycotina</taxon>
        <taxon>Pichiomycetes</taxon>
        <taxon>Debaryomycetaceae</taxon>
        <taxon>Candida/Lodderomyces clade</taxon>
        <taxon>Candida</taxon>
    </lineage>
</organism>
<reference evidence="2 3" key="1">
    <citation type="submission" date="2013-02" db="EMBL/GenBank/DDBJ databases">
        <title>Genome sequence of Candida maltosa Xu316, a potential industrial strain for xylitol and ethanol production.</title>
        <authorList>
            <person name="Yu J."/>
            <person name="Wang Q."/>
            <person name="Geng X."/>
            <person name="Bao W."/>
            <person name="He P."/>
            <person name="Cai J."/>
        </authorList>
    </citation>
    <scope>NUCLEOTIDE SEQUENCE [LARGE SCALE GENOMIC DNA]</scope>
    <source>
        <strain evidence="3">Xu316</strain>
    </source>
</reference>